<sequence length="469" mass="52071">MTKKPYEVLMERVKESDITPNNKAGLIEFLENEHPGDVLFTKWTNPPIIENAKGNKVYDVDGKEYIDCIAGMSAMNIGHCDPRIAETMKDQYLNSLDNWFDFPTPQRLKLVQRLIDITPGDYRKKVRLALSGSDAVENAIRLARYHTKKQTIVCFYGGYHGQSTATMGLTGAGSMHRWYNPMPSADNNIERFPYPYCYRCPYGKEEGSCNMECVKAIDNLMASGQTSMGNPMSGVQNVAAMIVEPCQSSAGYIVPPVEFLAELRKLADKYGFLLIFDEIQTGMGRTGKMFACEHSGVAPDLLLIGKALGAGVPMSAVVGRAEIFEDCGPGFICSTYAGYSLGCAVANKVLDIFEEDQLVERCAAAGRYVEEKLAAIKEKHTLVGSYSIRGIFFGVEFVKDRDSKEPAIKETAELVDNMKESGLLAQLNGYYNNRISFIPPINVSDSDVDDIFNIFDAEITRIEEKFGYK</sequence>
<keyword evidence="2 3" id="KW-0663">Pyridoxal phosphate</keyword>
<dbReference type="PROSITE" id="PS00600">
    <property type="entry name" value="AA_TRANSFER_CLASS_3"/>
    <property type="match status" value="1"/>
</dbReference>
<dbReference type="Pfam" id="PF00202">
    <property type="entry name" value="Aminotran_3"/>
    <property type="match status" value="1"/>
</dbReference>
<dbReference type="InterPro" id="IPR049704">
    <property type="entry name" value="Aminotrans_3_PPA_site"/>
</dbReference>
<evidence type="ECO:0000313" key="4">
    <source>
        <dbReference type="EMBL" id="UWP57919.1"/>
    </source>
</evidence>
<proteinExistence type="inferred from homology"/>
<dbReference type="EMBL" id="CP102290">
    <property type="protein sequence ID" value="UWP57919.1"/>
    <property type="molecule type" value="Genomic_DNA"/>
</dbReference>
<dbReference type="GO" id="GO:0008483">
    <property type="term" value="F:transaminase activity"/>
    <property type="evidence" value="ECO:0007669"/>
    <property type="project" value="UniProtKB-KW"/>
</dbReference>
<dbReference type="PANTHER" id="PTHR45688:SF13">
    <property type="entry name" value="ALANINE--GLYOXYLATE AMINOTRANSFERASE 2-LIKE"/>
    <property type="match status" value="1"/>
</dbReference>
<dbReference type="InterPro" id="IPR005814">
    <property type="entry name" value="Aminotrans_3"/>
</dbReference>
<keyword evidence="4" id="KW-0032">Aminotransferase</keyword>
<dbReference type="Gene3D" id="3.40.640.10">
    <property type="entry name" value="Type I PLP-dependent aspartate aminotransferase-like (Major domain)"/>
    <property type="match status" value="1"/>
</dbReference>
<gene>
    <name evidence="4" type="ORF">NQ502_10960</name>
</gene>
<name>A0ABY5VBP7_9FIRM</name>
<evidence type="ECO:0000256" key="2">
    <source>
        <dbReference type="ARBA" id="ARBA00022898"/>
    </source>
</evidence>
<dbReference type="RefSeq" id="WP_028528421.1">
    <property type="nucleotide sequence ID" value="NZ_CABLBR010000011.1"/>
</dbReference>
<keyword evidence="4" id="KW-0808">Transferase</keyword>
<protein>
    <submittedName>
        <fullName evidence="4">Aspartate aminotransferase family protein</fullName>
    </submittedName>
</protein>
<dbReference type="PANTHER" id="PTHR45688">
    <property type="match status" value="1"/>
</dbReference>
<dbReference type="Proteomes" id="UP001060164">
    <property type="component" value="Chromosome"/>
</dbReference>
<dbReference type="SUPFAM" id="SSF53383">
    <property type="entry name" value="PLP-dependent transferases"/>
    <property type="match status" value="1"/>
</dbReference>
<accession>A0ABY5VBP7</accession>
<dbReference type="InterPro" id="IPR015421">
    <property type="entry name" value="PyrdxlP-dep_Trfase_major"/>
</dbReference>
<keyword evidence="5" id="KW-1185">Reference proteome</keyword>
<organism evidence="4 5">
    <name type="scientific">Ruminococcus gauvreauii</name>
    <dbReference type="NCBI Taxonomy" id="438033"/>
    <lineage>
        <taxon>Bacteria</taxon>
        <taxon>Bacillati</taxon>
        <taxon>Bacillota</taxon>
        <taxon>Clostridia</taxon>
        <taxon>Eubacteriales</taxon>
        <taxon>Oscillospiraceae</taxon>
        <taxon>Ruminococcus</taxon>
    </lineage>
</organism>
<dbReference type="InterPro" id="IPR015424">
    <property type="entry name" value="PyrdxlP-dep_Trfase"/>
</dbReference>
<dbReference type="CDD" id="cd00610">
    <property type="entry name" value="OAT_like"/>
    <property type="match status" value="1"/>
</dbReference>
<evidence type="ECO:0000313" key="5">
    <source>
        <dbReference type="Proteomes" id="UP001060164"/>
    </source>
</evidence>
<dbReference type="PIRSF" id="PIRSF000521">
    <property type="entry name" value="Transaminase_4ab_Lys_Orn"/>
    <property type="match status" value="1"/>
</dbReference>
<reference evidence="4" key="1">
    <citation type="journal article" date="2022" name="Cell">
        <title>Design, construction, and in vivo augmentation of a complex gut microbiome.</title>
        <authorList>
            <person name="Cheng A.G."/>
            <person name="Ho P.Y."/>
            <person name="Aranda-Diaz A."/>
            <person name="Jain S."/>
            <person name="Yu F.B."/>
            <person name="Meng X."/>
            <person name="Wang M."/>
            <person name="Iakiviak M."/>
            <person name="Nagashima K."/>
            <person name="Zhao A."/>
            <person name="Murugkar P."/>
            <person name="Patil A."/>
            <person name="Atabakhsh K."/>
            <person name="Weakley A."/>
            <person name="Yan J."/>
            <person name="Brumbaugh A.R."/>
            <person name="Higginbottom S."/>
            <person name="Dimas A."/>
            <person name="Shiver A.L."/>
            <person name="Deutschbauer A."/>
            <person name="Neff N."/>
            <person name="Sonnenburg J.L."/>
            <person name="Huang K.C."/>
            <person name="Fischbach M.A."/>
        </authorList>
    </citation>
    <scope>NUCLEOTIDE SEQUENCE</scope>
    <source>
        <strain evidence="4">DSM 19829</strain>
    </source>
</reference>
<comment type="similarity">
    <text evidence="1 3">Belongs to the class-III pyridoxal-phosphate-dependent aminotransferase family.</text>
</comment>
<dbReference type="Gene3D" id="3.90.1150.10">
    <property type="entry name" value="Aspartate Aminotransferase, domain 1"/>
    <property type="match status" value="1"/>
</dbReference>
<evidence type="ECO:0000256" key="1">
    <source>
        <dbReference type="ARBA" id="ARBA00008954"/>
    </source>
</evidence>
<evidence type="ECO:0000256" key="3">
    <source>
        <dbReference type="RuleBase" id="RU003560"/>
    </source>
</evidence>
<dbReference type="InterPro" id="IPR015422">
    <property type="entry name" value="PyrdxlP-dep_Trfase_small"/>
</dbReference>